<dbReference type="PANTHER" id="PTHR21711">
    <property type="entry name" value="MITOCHONDRIAL INNER MEMBRANE PROTEASE"/>
    <property type="match status" value="1"/>
</dbReference>
<dbReference type="OrthoDB" id="285308at2759"/>
<keyword evidence="4 9" id="KW-0645">Protease</keyword>
<dbReference type="EC" id="3.4.24.-" evidence="9"/>
<evidence type="ECO:0000256" key="7">
    <source>
        <dbReference type="ARBA" id="ARBA00023049"/>
    </source>
</evidence>
<evidence type="ECO:0000256" key="4">
    <source>
        <dbReference type="ARBA" id="ARBA00022670"/>
    </source>
</evidence>
<reference evidence="11 12" key="2">
    <citation type="submission" date="2015-05" db="EMBL/GenBank/DDBJ databases">
        <authorList>
            <person name="Morales-Cruz A."/>
            <person name="Amrine K.C."/>
            <person name="Cantu D."/>
        </authorList>
    </citation>
    <scope>NUCLEOTIDE SEQUENCE [LARGE SCALE GENOMIC DNA]</scope>
    <source>
        <strain evidence="11">DA912</strain>
    </source>
</reference>
<keyword evidence="9" id="KW-0472">Membrane</keyword>
<evidence type="ECO:0000256" key="10">
    <source>
        <dbReference type="SAM" id="MobiDB-lite"/>
    </source>
</evidence>
<comment type="subcellular location">
    <subcellularLocation>
        <location evidence="1 9">Mitochondrion inner membrane</location>
        <topology evidence="1 9">Peripheral membrane protein</topology>
        <orientation evidence="1 9">Intermembrane side</orientation>
    </subcellularLocation>
</comment>
<accession>A0A0G2HFB3</accession>
<comment type="similarity">
    <text evidence="2 9">Belongs to the peptidase M76 family.</text>
</comment>
<evidence type="ECO:0000256" key="6">
    <source>
        <dbReference type="ARBA" id="ARBA00022801"/>
    </source>
</evidence>
<keyword evidence="5 9" id="KW-0479">Metal-binding</keyword>
<evidence type="ECO:0000256" key="5">
    <source>
        <dbReference type="ARBA" id="ARBA00022723"/>
    </source>
</evidence>
<name>A0A0G2HFB3_9PEZI</name>
<evidence type="ECO:0000256" key="8">
    <source>
        <dbReference type="ARBA" id="ARBA00025322"/>
    </source>
</evidence>
<dbReference type="GO" id="GO:0046872">
    <property type="term" value="F:metal ion binding"/>
    <property type="evidence" value="ECO:0007669"/>
    <property type="project" value="UniProtKB-KW"/>
</dbReference>
<dbReference type="GO" id="GO:0034982">
    <property type="term" value="P:mitochondrial protein processing"/>
    <property type="evidence" value="ECO:0007669"/>
    <property type="project" value="TreeGrafter"/>
</dbReference>
<reference evidence="11 12" key="1">
    <citation type="submission" date="2015-05" db="EMBL/GenBank/DDBJ databases">
        <title>Distinctive expansion of gene families associated with plant cell wall degradation and secondary metabolism in the genomes of grapevine trunk pathogens.</title>
        <authorList>
            <person name="Lawrence D.P."/>
            <person name="Travadon R."/>
            <person name="Rolshausen P.E."/>
            <person name="Baumgartner K."/>
        </authorList>
    </citation>
    <scope>NUCLEOTIDE SEQUENCE [LARGE SCALE GENOMIC DNA]</scope>
    <source>
        <strain evidence="11">DA912</strain>
    </source>
</reference>
<dbReference type="EMBL" id="LCUC01000226">
    <property type="protein sequence ID" value="KKY33798.1"/>
    <property type="molecule type" value="Genomic_DNA"/>
</dbReference>
<keyword evidence="9" id="KW-0999">Mitochondrion inner membrane</keyword>
<keyword evidence="12" id="KW-1185">Reference proteome</keyword>
<comment type="function">
    <text evidence="8">Has a dual role in the assembly of mitochondrial ATPase. Acts as a protease that removes N-terminal residues of mitochondrial ATPase CF(0) subunit 6 at the intermembrane space side. Also involved in the correct assembly of the membrane-embedded ATPase CF(0) particle, probably mediating association of subunit 6 with the subunit 9 ring.</text>
</comment>
<keyword evidence="6 9" id="KW-0378">Hydrolase</keyword>
<dbReference type="AlphaFoldDB" id="A0A0G2HFB3"/>
<dbReference type="GO" id="GO:0033615">
    <property type="term" value="P:mitochondrial proton-transporting ATP synthase complex assembly"/>
    <property type="evidence" value="ECO:0007669"/>
    <property type="project" value="TreeGrafter"/>
</dbReference>
<feature type="compositionally biased region" description="Low complexity" evidence="10">
    <location>
        <begin position="14"/>
        <end position="34"/>
    </location>
</feature>
<proteinExistence type="inferred from homology"/>
<keyword evidence="7 9" id="KW-0482">Metalloprotease</keyword>
<feature type="compositionally biased region" description="Low complexity" evidence="10">
    <location>
        <begin position="41"/>
        <end position="53"/>
    </location>
</feature>
<sequence length="293" mass="33360">MAWWSTTAPSTSGPDPKTASSPSSTSTSTPTSTPSTPPQAPAQAQAPPDQKPANLYLENNPARTGFDPKTQWWVNYFKILTGQVTNEGIFHYREHRYRANEARDVARCEEYRDWLFAYSPTVRFLNDKIAELNHGQGMTPANVLCRRCPARLTAGLQVERQSGGFEPAHGILVCANEVRNRGHLEDTLAHEMVHAYDQLRFEVDFRGERDLRQAACTEIRASMLSGECRWTREVLTRGNYTLTEQFQNCVRRRAVQSMVARPWVKDDVQAVKVVNEVWDSCFSDTRPFDEVYR</sequence>
<comment type="caution">
    <text evidence="11">The sequence shown here is derived from an EMBL/GenBank/DDBJ whole genome shotgun (WGS) entry which is preliminary data.</text>
</comment>
<gene>
    <name evidence="11" type="ORF">UCDDA912_g06177</name>
</gene>
<protein>
    <recommendedName>
        <fullName evidence="3 9">Mitochondrial inner membrane protease ATP23</fullName>
        <ecNumber evidence="9">3.4.24.-</ecNumber>
    </recommendedName>
</protein>
<dbReference type="Pfam" id="PF09768">
    <property type="entry name" value="Peptidase_M76"/>
    <property type="match status" value="1"/>
</dbReference>
<organism evidence="11 12">
    <name type="scientific">Diaporthe ampelina</name>
    <dbReference type="NCBI Taxonomy" id="1214573"/>
    <lineage>
        <taxon>Eukaryota</taxon>
        <taxon>Fungi</taxon>
        <taxon>Dikarya</taxon>
        <taxon>Ascomycota</taxon>
        <taxon>Pezizomycotina</taxon>
        <taxon>Sordariomycetes</taxon>
        <taxon>Sordariomycetidae</taxon>
        <taxon>Diaporthales</taxon>
        <taxon>Diaporthaceae</taxon>
        <taxon>Diaporthe</taxon>
    </lineage>
</organism>
<evidence type="ECO:0000256" key="3">
    <source>
        <dbReference type="ARBA" id="ARBA00014615"/>
    </source>
</evidence>
<evidence type="ECO:0000256" key="2">
    <source>
        <dbReference type="ARBA" id="ARBA00009915"/>
    </source>
</evidence>
<keyword evidence="9" id="KW-0496">Mitochondrion</keyword>
<evidence type="ECO:0000256" key="1">
    <source>
        <dbReference type="ARBA" id="ARBA00004137"/>
    </source>
</evidence>
<evidence type="ECO:0000256" key="9">
    <source>
        <dbReference type="RuleBase" id="RU364057"/>
    </source>
</evidence>
<dbReference type="PANTHER" id="PTHR21711:SF0">
    <property type="entry name" value="MITOCHONDRIAL INNER MEMBRANE PROTEASE ATP23 HOMOLOG"/>
    <property type="match status" value="1"/>
</dbReference>
<dbReference type="GO" id="GO:0004222">
    <property type="term" value="F:metalloendopeptidase activity"/>
    <property type="evidence" value="ECO:0007669"/>
    <property type="project" value="InterPro"/>
</dbReference>
<feature type="region of interest" description="Disordered" evidence="10">
    <location>
        <begin position="1"/>
        <end position="62"/>
    </location>
</feature>
<feature type="compositionally biased region" description="Polar residues" evidence="10">
    <location>
        <begin position="1"/>
        <end position="13"/>
    </location>
</feature>
<dbReference type="Proteomes" id="UP000034680">
    <property type="component" value="Unassembled WGS sequence"/>
</dbReference>
<dbReference type="InterPro" id="IPR019165">
    <property type="entry name" value="Peptidase_M76_ATP23"/>
</dbReference>
<evidence type="ECO:0000313" key="11">
    <source>
        <dbReference type="EMBL" id="KKY33798.1"/>
    </source>
</evidence>
<dbReference type="STRING" id="1214573.A0A0G2HFB3"/>
<evidence type="ECO:0000313" key="12">
    <source>
        <dbReference type="Proteomes" id="UP000034680"/>
    </source>
</evidence>
<dbReference type="GO" id="GO:0005743">
    <property type="term" value="C:mitochondrial inner membrane"/>
    <property type="evidence" value="ECO:0007669"/>
    <property type="project" value="UniProtKB-SubCell"/>
</dbReference>